<dbReference type="SMART" id="SM00320">
    <property type="entry name" value="WD40"/>
    <property type="match status" value="3"/>
</dbReference>
<feature type="compositionally biased region" description="Basic and acidic residues" evidence="4">
    <location>
        <begin position="102"/>
        <end position="120"/>
    </location>
</feature>
<dbReference type="EMBL" id="AAZO01004197">
    <property type="status" value="NOT_ANNOTATED_CDS"/>
    <property type="molecule type" value="Genomic_DNA"/>
</dbReference>
<dbReference type="InterPro" id="IPR001680">
    <property type="entry name" value="WD40_rpt"/>
</dbReference>
<keyword evidence="7" id="KW-1185">Reference proteome</keyword>
<dbReference type="InterPro" id="IPR015943">
    <property type="entry name" value="WD40/YVTN_repeat-like_dom_sf"/>
</dbReference>
<accession>E0VPJ8</accession>
<evidence type="ECO:0000313" key="7">
    <source>
        <dbReference type="Proteomes" id="UP000009046"/>
    </source>
</evidence>
<dbReference type="SUPFAM" id="SSF50978">
    <property type="entry name" value="WD40 repeat-like"/>
    <property type="match status" value="1"/>
</dbReference>
<dbReference type="Pfam" id="PF00400">
    <property type="entry name" value="WD40"/>
    <property type="match status" value="1"/>
</dbReference>
<dbReference type="PANTHER" id="PTHR16022">
    <property type="entry name" value="WD REPEAT DOMAIN 60"/>
    <property type="match status" value="1"/>
</dbReference>
<gene>
    <name evidence="6" type="primary">8232144</name>
    <name evidence="5" type="ORF">Phum_PHUM361040</name>
</gene>
<feature type="compositionally biased region" description="Acidic residues" evidence="4">
    <location>
        <begin position="236"/>
        <end position="257"/>
    </location>
</feature>
<reference evidence="6" key="3">
    <citation type="submission" date="2020-05" db="UniProtKB">
        <authorList>
            <consortium name="EnsemblMetazoa"/>
        </authorList>
    </citation>
    <scope>IDENTIFICATION</scope>
    <source>
        <strain evidence="6">USDA</strain>
    </source>
</reference>
<reference evidence="5" key="2">
    <citation type="submission" date="2007-04" db="EMBL/GenBank/DDBJ databases">
        <title>The genome of the human body louse.</title>
        <authorList>
            <consortium name="The Human Body Louse Genome Consortium"/>
            <person name="Kirkness E."/>
            <person name="Walenz B."/>
            <person name="Hass B."/>
            <person name="Bruggner R."/>
            <person name="Strausberg R."/>
        </authorList>
    </citation>
    <scope>NUCLEOTIDE SEQUENCE</scope>
    <source>
        <strain evidence="5">USDA</strain>
    </source>
</reference>
<dbReference type="GO" id="GO:0045503">
    <property type="term" value="F:dynein light chain binding"/>
    <property type="evidence" value="ECO:0007669"/>
    <property type="project" value="InterPro"/>
</dbReference>
<dbReference type="RefSeq" id="XP_002428042.1">
    <property type="nucleotide sequence ID" value="XM_002427997.1"/>
</dbReference>
<dbReference type="KEGG" id="phu:Phum_PHUM361040"/>
<evidence type="ECO:0000256" key="2">
    <source>
        <dbReference type="ARBA" id="ARBA00022737"/>
    </source>
</evidence>
<dbReference type="PANTHER" id="PTHR16022:SF0">
    <property type="entry name" value="CYTOPLASMIC DYNEIN 2 INTERMEDIATE CHAIN 1"/>
    <property type="match status" value="1"/>
</dbReference>
<feature type="region of interest" description="Disordered" evidence="4">
    <location>
        <begin position="1"/>
        <end position="265"/>
    </location>
</feature>
<dbReference type="HOGENOM" id="CLU_010610_0_0_1"/>
<dbReference type="GeneID" id="8232144"/>
<dbReference type="GO" id="GO:0042073">
    <property type="term" value="P:intraciliary transport"/>
    <property type="evidence" value="ECO:0007669"/>
    <property type="project" value="InterPro"/>
</dbReference>
<organism>
    <name type="scientific">Pediculus humanus subsp. corporis</name>
    <name type="common">Body louse</name>
    <dbReference type="NCBI Taxonomy" id="121224"/>
    <lineage>
        <taxon>Eukaryota</taxon>
        <taxon>Metazoa</taxon>
        <taxon>Ecdysozoa</taxon>
        <taxon>Arthropoda</taxon>
        <taxon>Hexapoda</taxon>
        <taxon>Insecta</taxon>
        <taxon>Pterygota</taxon>
        <taxon>Neoptera</taxon>
        <taxon>Paraneoptera</taxon>
        <taxon>Psocodea</taxon>
        <taxon>Troctomorpha</taxon>
        <taxon>Phthiraptera</taxon>
        <taxon>Anoplura</taxon>
        <taxon>Pediculidae</taxon>
        <taxon>Pediculus</taxon>
    </lineage>
</organism>
<dbReference type="InParanoid" id="E0VPJ8"/>
<feature type="compositionally biased region" description="Low complexity" evidence="4">
    <location>
        <begin position="16"/>
        <end position="26"/>
    </location>
</feature>
<dbReference type="CTD" id="8232144"/>
<dbReference type="STRING" id="121224.E0VPJ8"/>
<keyword evidence="2" id="KW-0677">Repeat</keyword>
<feature type="compositionally biased region" description="Low complexity" evidence="4">
    <location>
        <begin position="129"/>
        <end position="143"/>
    </location>
</feature>
<dbReference type="InterPro" id="IPR036322">
    <property type="entry name" value="WD40_repeat_dom_sf"/>
</dbReference>
<dbReference type="OMA" id="YARNSHA"/>
<evidence type="ECO:0000256" key="3">
    <source>
        <dbReference type="PROSITE-ProRule" id="PRU00221"/>
    </source>
</evidence>
<dbReference type="Proteomes" id="UP000009046">
    <property type="component" value="Unassembled WGS sequence"/>
</dbReference>
<feature type="repeat" description="WD" evidence="3">
    <location>
        <begin position="555"/>
        <end position="597"/>
    </location>
</feature>
<dbReference type="AlphaFoldDB" id="E0VPJ8"/>
<evidence type="ECO:0000313" key="5">
    <source>
        <dbReference type="EMBL" id="EEB15304.1"/>
    </source>
</evidence>
<dbReference type="eggNOG" id="KOG1587">
    <property type="taxonomic scope" value="Eukaryota"/>
</dbReference>
<dbReference type="GO" id="GO:0005929">
    <property type="term" value="C:cilium"/>
    <property type="evidence" value="ECO:0007669"/>
    <property type="project" value="GOC"/>
</dbReference>
<dbReference type="VEuPathDB" id="VectorBase:PHUM361040"/>
<evidence type="ECO:0000256" key="4">
    <source>
        <dbReference type="SAM" id="MobiDB-lite"/>
    </source>
</evidence>
<dbReference type="InterPro" id="IPR042505">
    <property type="entry name" value="DYNC2I1"/>
</dbReference>
<dbReference type="InterPro" id="IPR019775">
    <property type="entry name" value="WD40_repeat_CS"/>
</dbReference>
<dbReference type="GO" id="GO:0005868">
    <property type="term" value="C:cytoplasmic dynein complex"/>
    <property type="evidence" value="ECO:0007669"/>
    <property type="project" value="InterPro"/>
</dbReference>
<keyword evidence="1 3" id="KW-0853">WD repeat</keyword>
<dbReference type="OrthoDB" id="2162425at2759"/>
<proteinExistence type="predicted"/>
<evidence type="ECO:0000256" key="1">
    <source>
        <dbReference type="ARBA" id="ARBA00022574"/>
    </source>
</evidence>
<name>E0VPJ8_PEDHC</name>
<feature type="compositionally biased region" description="Basic and acidic residues" evidence="4">
    <location>
        <begin position="31"/>
        <end position="70"/>
    </location>
</feature>
<feature type="compositionally biased region" description="Polar residues" evidence="4">
    <location>
        <begin position="202"/>
        <end position="213"/>
    </location>
</feature>
<sequence>MASSTVSPDKIKKLKTTTSEKSGGTSPLEKIYFKKKTETEKSKRDPDKNVKRALLLKKEQNIKLRKDLKPEMIYLKDFSSKKTNNNDSKKDGDDDGDDDDGDEKKKKLKLLESHVKKEDNGVGGGDGGAVAAAAADGAATTGSTAGGGGGDGNKREKSKRDRTRTRTLSPTEIKLLIPNKMDMTGNNSLKKESNLNHGIATSGPTGSDDSGTKPTMDAVKNQSDDDDDEISKTEESKEDENYEDDFEDYESDFENDDPITKPDVDEKNIVYPDNLQEQQQQLLPKQTETNKNDDEEKQWKTNYRKQEIEEIKKLTEKENLQITEMRSEVAAAKKRGQQLLTMITLDFVSYNIFEIPPIPYEDYMKLFGRKNTKQVYIQTNEDNLDEEIQTDEIHTCNKWTQNPPDYLGGIKDGNKINFTLTKEERLGSGCDDASTMTETIADEEIKLQTDNNNLLNFLSWSSQVVLAALERNRGNCLNFDGDDVITKKNLPFGDGYAELPIDKISVLRDKSITNVASVNKSCEKLLSVHVNKNKHFQRSFLSVWNLRDTSQPYKILVASNKVSCCSFGPNDGDLVFAGLDDGSLCLWDLRESSMHHTSSSEDSEWVLRSPTYTTAGYLDEPKCLNSLVSVKILKKAEDVNEYNDFTPVQVCTLDMNGTIITWSILSIDKSIKNEPSEDLGLAHWGKLRLVQSSKFSIFQNLRNELPGLFITCFDMLINEAEDDGFYIANSFGSIYHFSTYGTFMKPKYFVPTKHDVIVETTCLEICPFNSNYFLAGCGDGSVRLHYRHQENPLITLNFNDNVESEKKSPVVSLSWMNRRPCVFFALDAKSRIHVWNLSSSDIYPEMTLLLTDKKISCMKLLTSSDSKQRPFIALGTDDGKIEIHKLNEEYGGKSSADVRNEMKIFLKYVSIL</sequence>
<dbReference type="PROSITE" id="PS00678">
    <property type="entry name" value="WD_REPEATS_1"/>
    <property type="match status" value="1"/>
</dbReference>
<evidence type="ECO:0000313" key="6">
    <source>
        <dbReference type="EnsemblMetazoa" id="PHUM361040-PA"/>
    </source>
</evidence>
<dbReference type="GO" id="GO:0045504">
    <property type="term" value="F:dynein heavy chain binding"/>
    <property type="evidence" value="ECO:0007669"/>
    <property type="project" value="InterPro"/>
</dbReference>
<dbReference type="EnsemblMetazoa" id="PHUM361040-RA">
    <property type="protein sequence ID" value="PHUM361040-PA"/>
    <property type="gene ID" value="PHUM361040"/>
</dbReference>
<protein>
    <submittedName>
        <fullName evidence="5 6">WD-repeat protein, putative</fullName>
    </submittedName>
</protein>
<dbReference type="Gene3D" id="2.130.10.10">
    <property type="entry name" value="YVTN repeat-like/Quinoprotein amine dehydrogenase"/>
    <property type="match status" value="2"/>
</dbReference>
<dbReference type="EMBL" id="DS235366">
    <property type="protein sequence ID" value="EEB15304.1"/>
    <property type="molecule type" value="Genomic_DNA"/>
</dbReference>
<reference evidence="5" key="1">
    <citation type="submission" date="2007-04" db="EMBL/GenBank/DDBJ databases">
        <title>Annotation of Pediculus humanus corporis strain USDA.</title>
        <authorList>
            <person name="Kirkness E."/>
            <person name="Hannick L."/>
            <person name="Hass B."/>
            <person name="Bruggner R."/>
            <person name="Lawson D."/>
            <person name="Bidwell S."/>
            <person name="Joardar V."/>
            <person name="Caler E."/>
            <person name="Walenz B."/>
            <person name="Inman J."/>
            <person name="Schobel S."/>
            <person name="Galinsky K."/>
            <person name="Amedeo P."/>
            <person name="Strausberg R."/>
        </authorList>
    </citation>
    <scope>NUCLEOTIDE SEQUENCE</scope>
    <source>
        <strain evidence="5">USDA</strain>
    </source>
</reference>
<dbReference type="PROSITE" id="PS50082">
    <property type="entry name" value="WD_REPEATS_2"/>
    <property type="match status" value="1"/>
</dbReference>